<accession>A0A0N1GX47</accession>
<dbReference type="Gene3D" id="3.40.50.720">
    <property type="entry name" value="NAD(P)-binding Rossmann-like Domain"/>
    <property type="match status" value="1"/>
</dbReference>
<dbReference type="SUPFAM" id="SSF51735">
    <property type="entry name" value="NAD(P)-binding Rossmann-fold domains"/>
    <property type="match status" value="1"/>
</dbReference>
<dbReference type="InterPro" id="IPR036291">
    <property type="entry name" value="NAD(P)-bd_dom_sf"/>
</dbReference>
<dbReference type="InterPro" id="IPR002347">
    <property type="entry name" value="SDR_fam"/>
</dbReference>
<protein>
    <submittedName>
        <fullName evidence="1">Putative oxido</fullName>
    </submittedName>
</protein>
<organism evidence="1 2">
    <name type="scientific">Cyphellophora attinorum</name>
    <dbReference type="NCBI Taxonomy" id="1664694"/>
    <lineage>
        <taxon>Eukaryota</taxon>
        <taxon>Fungi</taxon>
        <taxon>Dikarya</taxon>
        <taxon>Ascomycota</taxon>
        <taxon>Pezizomycotina</taxon>
        <taxon>Eurotiomycetes</taxon>
        <taxon>Chaetothyriomycetidae</taxon>
        <taxon>Chaetothyriales</taxon>
        <taxon>Cyphellophoraceae</taxon>
        <taxon>Cyphellophora</taxon>
    </lineage>
</organism>
<proteinExistence type="predicted"/>
<name>A0A0N1GX47_9EURO</name>
<sequence length="258" mass="28279">MSTYVVVGASRGIGYALLKKFSSDPANTVVGIVRTPAPTEEQVRKDGLNATIVQGDMTNYRSLLSAAEKVHKPVDYLWVNGGHLHDDTAGKFFTDYTVDNYDKMTDDLRKGFETNVLGVINTINAFLPLVQKSEIKKVITLTTGLADDNLTRDYGIWETAAYSVGKAATNTVIAKYDAKFRSEGILFLGISPGVVDVGKPSSETGQNLGAKFYKYSKGLKVLKPEESVEAMLKVVDESRAEGDGGQFYSHLGRHQRWL</sequence>
<dbReference type="AlphaFoldDB" id="A0A0N1GX47"/>
<keyword evidence="2" id="KW-1185">Reference proteome</keyword>
<gene>
    <name evidence="1" type="ORF">AB675_19</name>
</gene>
<evidence type="ECO:0000313" key="1">
    <source>
        <dbReference type="EMBL" id="KPI34735.1"/>
    </source>
</evidence>
<dbReference type="PANTHER" id="PTHR45458">
    <property type="entry name" value="SHORT-CHAIN DEHYDROGENASE/REDUCTASE SDR"/>
    <property type="match status" value="1"/>
</dbReference>
<dbReference type="GO" id="GO:0016616">
    <property type="term" value="F:oxidoreductase activity, acting on the CH-OH group of donors, NAD or NADP as acceptor"/>
    <property type="evidence" value="ECO:0007669"/>
    <property type="project" value="TreeGrafter"/>
</dbReference>
<dbReference type="GeneID" id="28733705"/>
<dbReference type="VEuPathDB" id="FungiDB:AB675_19"/>
<comment type="caution">
    <text evidence="1">The sequence shown here is derived from an EMBL/GenBank/DDBJ whole genome shotgun (WGS) entry which is preliminary data.</text>
</comment>
<dbReference type="Proteomes" id="UP000038010">
    <property type="component" value="Unassembled WGS sequence"/>
</dbReference>
<dbReference type="PANTHER" id="PTHR45458:SF3">
    <property type="entry name" value="CHAIN DEHYDROGENASE (ATSC), PUTATIVE-RELATED"/>
    <property type="match status" value="1"/>
</dbReference>
<dbReference type="Pfam" id="PF00106">
    <property type="entry name" value="adh_short"/>
    <property type="match status" value="1"/>
</dbReference>
<dbReference type="InterPro" id="IPR052184">
    <property type="entry name" value="SDR_enzymes"/>
</dbReference>
<evidence type="ECO:0000313" key="2">
    <source>
        <dbReference type="Proteomes" id="UP000038010"/>
    </source>
</evidence>
<dbReference type="OrthoDB" id="7289984at2759"/>
<reference evidence="1 2" key="1">
    <citation type="submission" date="2015-06" db="EMBL/GenBank/DDBJ databases">
        <title>Draft genome of the ant-associated black yeast Phialophora attae CBS 131958.</title>
        <authorList>
            <person name="Moreno L.F."/>
            <person name="Stielow B.J."/>
            <person name="de Hoog S."/>
            <person name="Vicente V.A."/>
            <person name="Weiss V.A."/>
            <person name="de Vries M."/>
            <person name="Cruz L.M."/>
            <person name="Souza E.M."/>
        </authorList>
    </citation>
    <scope>NUCLEOTIDE SEQUENCE [LARGE SCALE GENOMIC DNA]</scope>
    <source>
        <strain evidence="1 2">CBS 131958</strain>
    </source>
</reference>
<dbReference type="RefSeq" id="XP_017994698.1">
    <property type="nucleotide sequence ID" value="XM_018141934.1"/>
</dbReference>
<dbReference type="EMBL" id="LFJN01000051">
    <property type="protein sequence ID" value="KPI34735.1"/>
    <property type="molecule type" value="Genomic_DNA"/>
</dbReference>